<evidence type="ECO:0000313" key="2">
    <source>
        <dbReference type="EMBL" id="KKN68403.1"/>
    </source>
</evidence>
<organism evidence="2">
    <name type="scientific">marine sediment metagenome</name>
    <dbReference type="NCBI Taxonomy" id="412755"/>
    <lineage>
        <taxon>unclassified sequences</taxon>
        <taxon>metagenomes</taxon>
        <taxon>ecological metagenomes</taxon>
    </lineage>
</organism>
<feature type="transmembrane region" description="Helical" evidence="1">
    <location>
        <begin position="6"/>
        <end position="24"/>
    </location>
</feature>
<evidence type="ECO:0000256" key="1">
    <source>
        <dbReference type="SAM" id="Phobius"/>
    </source>
</evidence>
<keyword evidence="1" id="KW-1133">Transmembrane helix</keyword>
<sequence length="48" mass="5361">MQTWHIVIIVAVVFAIIIGNIALIRLSAKTEFKKPNANIKNTTDTKKP</sequence>
<dbReference type="Pfam" id="PF11446">
    <property type="entry name" value="DUF2897"/>
    <property type="match status" value="1"/>
</dbReference>
<accession>A0A0F9VRM7</accession>
<dbReference type="AlphaFoldDB" id="A0A0F9VRM7"/>
<name>A0A0F9VRM7_9ZZZZ</name>
<dbReference type="InterPro" id="IPR021550">
    <property type="entry name" value="DUF2897"/>
</dbReference>
<protein>
    <recommendedName>
        <fullName evidence="3">DUF2897 domain-containing protein</fullName>
    </recommendedName>
</protein>
<dbReference type="EMBL" id="LAZR01000450">
    <property type="protein sequence ID" value="KKN68403.1"/>
    <property type="molecule type" value="Genomic_DNA"/>
</dbReference>
<keyword evidence="1" id="KW-0812">Transmembrane</keyword>
<gene>
    <name evidence="2" type="ORF">LCGC14_0451930</name>
</gene>
<evidence type="ECO:0008006" key="3">
    <source>
        <dbReference type="Google" id="ProtNLM"/>
    </source>
</evidence>
<reference evidence="2" key="1">
    <citation type="journal article" date="2015" name="Nature">
        <title>Complex archaea that bridge the gap between prokaryotes and eukaryotes.</title>
        <authorList>
            <person name="Spang A."/>
            <person name="Saw J.H."/>
            <person name="Jorgensen S.L."/>
            <person name="Zaremba-Niedzwiedzka K."/>
            <person name="Martijn J."/>
            <person name="Lind A.E."/>
            <person name="van Eijk R."/>
            <person name="Schleper C."/>
            <person name="Guy L."/>
            <person name="Ettema T.J."/>
        </authorList>
    </citation>
    <scope>NUCLEOTIDE SEQUENCE</scope>
</reference>
<comment type="caution">
    <text evidence="2">The sequence shown here is derived from an EMBL/GenBank/DDBJ whole genome shotgun (WGS) entry which is preliminary data.</text>
</comment>
<keyword evidence="1" id="KW-0472">Membrane</keyword>
<proteinExistence type="predicted"/>